<feature type="region of interest" description="Disordered" evidence="1">
    <location>
        <begin position="168"/>
        <end position="236"/>
    </location>
</feature>
<reference evidence="2" key="1">
    <citation type="journal article" date="2022" name="Int. J. Mol. Sci.">
        <title>Draft Genome of Tanacetum Coccineum: Genomic Comparison of Closely Related Tanacetum-Family Plants.</title>
        <authorList>
            <person name="Yamashiro T."/>
            <person name="Shiraishi A."/>
            <person name="Nakayama K."/>
            <person name="Satake H."/>
        </authorList>
    </citation>
    <scope>NUCLEOTIDE SEQUENCE</scope>
</reference>
<feature type="compositionally biased region" description="Basic and acidic residues" evidence="1">
    <location>
        <begin position="419"/>
        <end position="430"/>
    </location>
</feature>
<accession>A0ABQ5DEE8</accession>
<feature type="region of interest" description="Disordered" evidence="1">
    <location>
        <begin position="409"/>
        <end position="445"/>
    </location>
</feature>
<dbReference type="Proteomes" id="UP001151760">
    <property type="component" value="Unassembled WGS sequence"/>
</dbReference>
<feature type="compositionally biased region" description="Basic and acidic residues" evidence="1">
    <location>
        <begin position="67"/>
        <end position="76"/>
    </location>
</feature>
<evidence type="ECO:0000256" key="1">
    <source>
        <dbReference type="SAM" id="MobiDB-lite"/>
    </source>
</evidence>
<name>A0ABQ5DEE8_9ASTR</name>
<proteinExistence type="predicted"/>
<gene>
    <name evidence="2" type="ORF">Tco_0927092</name>
</gene>
<feature type="compositionally biased region" description="Basic and acidic residues" evidence="1">
    <location>
        <begin position="1"/>
        <end position="12"/>
    </location>
</feature>
<feature type="region of interest" description="Disordered" evidence="1">
    <location>
        <begin position="1"/>
        <end position="131"/>
    </location>
</feature>
<feature type="compositionally biased region" description="Low complexity" evidence="1">
    <location>
        <begin position="220"/>
        <end position="236"/>
    </location>
</feature>
<dbReference type="EMBL" id="BQNB010015159">
    <property type="protein sequence ID" value="GJT36673.1"/>
    <property type="molecule type" value="Genomic_DNA"/>
</dbReference>
<sequence length="640" mass="71191">MTLKLTHEKEPSEATNTSQSVSSGHVPIPQDTEGNKQPVVTRPRNSPPKDDTRKSKILHEGQNTDPQDSKGNKHPTDMGLLSPLDEGIHNLQFLPEGNRPDARDSEGNLHPADTGSPATHPDEGKTSYEVEPDIIAFIQSLEGYELLMEDSEDDFKEISDEEMYEVIPSEEQPHHEESSYLDSQQEEPHSTKHISPTPGDSQPESSKLVKKKKAKKSKESYTSPGPSDSKSSSASLSFKPYDNYMPVVGDNWEKHEEAVASYADLKWELEDFHETTINKILTNLKEVHDVVKDDPELNKKVLVATEAYTKNSSNLTKLLTLVKELDLPSINSTIKSIQAAVTAQNDHLAKWVESSASLACNVGPRLTKIENTQAVIQSDMATLRTDTIDIKAMFMQLLGLGENSKHIVHDSPFCPSPEKPSERPDEEAKKTPSQPKGGQEEIVTQADPIQTVIATTTIPEAQVTESTTQPITTVSTPIIEECGSSQITLRVEKGKGIATKDDPSPPKLVKILKEVRMDPDGLKEAELSKPEIMKVVVEVVNEAEVLIKGNKDFLKHQYAHLKLLTPKKKKRKTMELEPETYIIGLHCNKKLPEGVPFKKNLMIEEPEHRLFFIDAFGEPAFQMIIGIHKVETKTLLGYKL</sequence>
<evidence type="ECO:0000313" key="2">
    <source>
        <dbReference type="EMBL" id="GJT36673.1"/>
    </source>
</evidence>
<protein>
    <submittedName>
        <fullName evidence="2">Uncharacterized protein</fullName>
    </submittedName>
</protein>
<feature type="compositionally biased region" description="Basic and acidic residues" evidence="1">
    <location>
        <begin position="47"/>
        <end position="59"/>
    </location>
</feature>
<evidence type="ECO:0000313" key="3">
    <source>
        <dbReference type="Proteomes" id="UP001151760"/>
    </source>
</evidence>
<reference evidence="2" key="2">
    <citation type="submission" date="2022-01" db="EMBL/GenBank/DDBJ databases">
        <authorList>
            <person name="Yamashiro T."/>
            <person name="Shiraishi A."/>
            <person name="Satake H."/>
            <person name="Nakayama K."/>
        </authorList>
    </citation>
    <scope>NUCLEOTIDE SEQUENCE</scope>
</reference>
<keyword evidence="3" id="KW-1185">Reference proteome</keyword>
<feature type="compositionally biased region" description="Polar residues" evidence="1">
    <location>
        <begin position="13"/>
        <end position="23"/>
    </location>
</feature>
<comment type="caution">
    <text evidence="2">The sequence shown here is derived from an EMBL/GenBank/DDBJ whole genome shotgun (WGS) entry which is preliminary data.</text>
</comment>
<organism evidence="2 3">
    <name type="scientific">Tanacetum coccineum</name>
    <dbReference type="NCBI Taxonomy" id="301880"/>
    <lineage>
        <taxon>Eukaryota</taxon>
        <taxon>Viridiplantae</taxon>
        <taxon>Streptophyta</taxon>
        <taxon>Embryophyta</taxon>
        <taxon>Tracheophyta</taxon>
        <taxon>Spermatophyta</taxon>
        <taxon>Magnoliopsida</taxon>
        <taxon>eudicotyledons</taxon>
        <taxon>Gunneridae</taxon>
        <taxon>Pentapetalae</taxon>
        <taxon>asterids</taxon>
        <taxon>campanulids</taxon>
        <taxon>Asterales</taxon>
        <taxon>Asteraceae</taxon>
        <taxon>Asteroideae</taxon>
        <taxon>Anthemideae</taxon>
        <taxon>Anthemidinae</taxon>
        <taxon>Tanacetum</taxon>
    </lineage>
</organism>
<feature type="compositionally biased region" description="Basic and acidic residues" evidence="1">
    <location>
        <begin position="98"/>
        <end position="107"/>
    </location>
</feature>